<gene>
    <name evidence="3" type="ORF">EWV77_01275</name>
</gene>
<evidence type="ECO:0000313" key="3">
    <source>
        <dbReference type="EMBL" id="TRU79913.1"/>
    </source>
</evidence>
<dbReference type="CDD" id="cd06260">
    <property type="entry name" value="DUF820-like"/>
    <property type="match status" value="1"/>
</dbReference>
<evidence type="ECO:0000259" key="2">
    <source>
        <dbReference type="Pfam" id="PF05685"/>
    </source>
</evidence>
<dbReference type="PANTHER" id="PTHR33352:SF3">
    <property type="entry name" value="SLR1612 PROTEIN"/>
    <property type="match status" value="1"/>
</dbReference>
<keyword evidence="3" id="KW-0540">Nuclease</keyword>
<keyword evidence="3" id="KW-0378">Hydrolase</keyword>
<feature type="region of interest" description="Disordered" evidence="1">
    <location>
        <begin position="205"/>
        <end position="225"/>
    </location>
</feature>
<reference evidence="3 4" key="1">
    <citation type="submission" date="2019-01" db="EMBL/GenBank/DDBJ databases">
        <title>Coherence of Microcystis species and biogeography revealed through population genomics.</title>
        <authorList>
            <person name="Perez-Carrascal O.M."/>
            <person name="Terrat Y."/>
            <person name="Giani A."/>
            <person name="Fortin N."/>
            <person name="Tromas N."/>
            <person name="Shapiro B.J."/>
        </authorList>
    </citation>
    <scope>NUCLEOTIDE SEQUENCE [LARGE SCALE GENOMIC DNA]</scope>
    <source>
        <strain evidence="3">Mv_BB_P_19951000_S68D</strain>
    </source>
</reference>
<keyword evidence="3" id="KW-0255">Endonuclease</keyword>
<accession>A0A552I8Y2</accession>
<dbReference type="Pfam" id="PF05685">
    <property type="entry name" value="Uma2"/>
    <property type="match status" value="1"/>
</dbReference>
<dbReference type="InterPro" id="IPR008538">
    <property type="entry name" value="Uma2"/>
</dbReference>
<comment type="caution">
    <text evidence="3">The sequence shown here is derived from an EMBL/GenBank/DDBJ whole genome shotgun (WGS) entry which is preliminary data.</text>
</comment>
<evidence type="ECO:0000256" key="1">
    <source>
        <dbReference type="SAM" id="MobiDB-lite"/>
    </source>
</evidence>
<dbReference type="AlphaFoldDB" id="A0A552I8Y2"/>
<proteinExistence type="predicted"/>
<dbReference type="GO" id="GO:0004519">
    <property type="term" value="F:endonuclease activity"/>
    <property type="evidence" value="ECO:0007669"/>
    <property type="project" value="UniProtKB-KW"/>
</dbReference>
<protein>
    <submittedName>
        <fullName evidence="3">Uma2 family endonuclease</fullName>
    </submittedName>
</protein>
<feature type="non-terminal residue" evidence="3">
    <location>
        <position position="1"/>
    </location>
</feature>
<dbReference type="EMBL" id="SFAZ01000022">
    <property type="protein sequence ID" value="TRU79913.1"/>
    <property type="molecule type" value="Genomic_DNA"/>
</dbReference>
<name>A0A552I8Y2_MICVR</name>
<dbReference type="PANTHER" id="PTHR33352">
    <property type="entry name" value="SLR1095 PROTEIN"/>
    <property type="match status" value="1"/>
</dbReference>
<organism evidence="3 4">
    <name type="scientific">Microcystis viridis Mv_BB_P_19951000_S68D</name>
    <dbReference type="NCBI Taxonomy" id="2486270"/>
    <lineage>
        <taxon>Bacteria</taxon>
        <taxon>Bacillati</taxon>
        <taxon>Cyanobacteriota</taxon>
        <taxon>Cyanophyceae</taxon>
        <taxon>Oscillatoriophycideae</taxon>
        <taxon>Chroococcales</taxon>
        <taxon>Microcystaceae</taxon>
        <taxon>Microcystis</taxon>
    </lineage>
</organism>
<evidence type="ECO:0000313" key="4">
    <source>
        <dbReference type="Proteomes" id="UP000320674"/>
    </source>
</evidence>
<dbReference type="Proteomes" id="UP000320674">
    <property type="component" value="Unassembled WGS sequence"/>
</dbReference>
<sequence length="244" mass="27716">PGLPDEFHLLQPQLLLLTFQPPNWEPDLVFSAADLNLYYNVRHPQWYKRPDWFGVVGVPRLYDGHDLRLSYVIWQEGVSPTIVVELLSPGTENQDLGQELRQPGEPPTKWTVYEQILRIPYYVVFSRYTNQLQAFELVGGYYQPVALVEGRLPIPPLELSLGLWQGSYRGIERLWLRWLTLEGELIPLADEELIAAKQEASAAKQEASAAKQEASAAKQEASAAKQRAEQLAARLRELGIDPET</sequence>
<feature type="domain" description="Putative restriction endonuclease" evidence="2">
    <location>
        <begin position="14"/>
        <end position="164"/>
    </location>
</feature>